<reference evidence="2" key="2">
    <citation type="journal article" date="2023" name="IMA Fungus">
        <title>Comparative genomic study of the Penicillium genus elucidates a diverse pangenome and 15 lateral gene transfer events.</title>
        <authorList>
            <person name="Petersen C."/>
            <person name="Sorensen T."/>
            <person name="Nielsen M.R."/>
            <person name="Sondergaard T.E."/>
            <person name="Sorensen J.L."/>
            <person name="Fitzpatrick D.A."/>
            <person name="Frisvad J.C."/>
            <person name="Nielsen K.L."/>
        </authorList>
    </citation>
    <scope>NUCLEOTIDE SEQUENCE</scope>
    <source>
        <strain evidence="2">IBT 30761</strain>
    </source>
</reference>
<evidence type="ECO:0000256" key="1">
    <source>
        <dbReference type="SAM" id="MobiDB-lite"/>
    </source>
</evidence>
<protein>
    <submittedName>
        <fullName evidence="2">Uncharacterized protein</fullName>
    </submittedName>
</protein>
<dbReference type="RefSeq" id="XP_056477602.1">
    <property type="nucleotide sequence ID" value="XM_056617245.1"/>
</dbReference>
<reference evidence="2" key="1">
    <citation type="submission" date="2022-11" db="EMBL/GenBank/DDBJ databases">
        <authorList>
            <person name="Petersen C."/>
        </authorList>
    </citation>
    <scope>NUCLEOTIDE SEQUENCE</scope>
    <source>
        <strain evidence="2">IBT 30761</strain>
    </source>
</reference>
<evidence type="ECO:0000313" key="3">
    <source>
        <dbReference type="Proteomes" id="UP001149074"/>
    </source>
</evidence>
<sequence>MPLHPGDVQEAEIRRLQEGNAQREIDAHAEVLHIIGEHGGHRCPDGVGDLTKNPVDMKKGNRRKPQWQTADSDHGDVTIPPQEYRTGE</sequence>
<organism evidence="2 3">
    <name type="scientific">Penicillium argentinense</name>
    <dbReference type="NCBI Taxonomy" id="1131581"/>
    <lineage>
        <taxon>Eukaryota</taxon>
        <taxon>Fungi</taxon>
        <taxon>Dikarya</taxon>
        <taxon>Ascomycota</taxon>
        <taxon>Pezizomycotina</taxon>
        <taxon>Eurotiomycetes</taxon>
        <taxon>Eurotiomycetidae</taxon>
        <taxon>Eurotiales</taxon>
        <taxon>Aspergillaceae</taxon>
        <taxon>Penicillium</taxon>
    </lineage>
</organism>
<dbReference type="Proteomes" id="UP001149074">
    <property type="component" value="Unassembled WGS sequence"/>
</dbReference>
<comment type="caution">
    <text evidence="2">The sequence shown here is derived from an EMBL/GenBank/DDBJ whole genome shotgun (WGS) entry which is preliminary data.</text>
</comment>
<dbReference type="GeneID" id="81356224"/>
<evidence type="ECO:0000313" key="2">
    <source>
        <dbReference type="EMBL" id="KAJ5104222.1"/>
    </source>
</evidence>
<proteinExistence type="predicted"/>
<gene>
    <name evidence="2" type="ORF">N7532_004751</name>
</gene>
<name>A0A9W9KGF8_9EURO</name>
<dbReference type="EMBL" id="JAPQKI010000004">
    <property type="protein sequence ID" value="KAJ5104222.1"/>
    <property type="molecule type" value="Genomic_DNA"/>
</dbReference>
<keyword evidence="3" id="KW-1185">Reference proteome</keyword>
<feature type="region of interest" description="Disordered" evidence="1">
    <location>
        <begin position="43"/>
        <end position="88"/>
    </location>
</feature>
<accession>A0A9W9KGF8</accession>
<dbReference type="AlphaFoldDB" id="A0A9W9KGF8"/>